<gene>
    <name evidence="1" type="ORF">I7I51_04258</name>
</gene>
<reference evidence="1" key="1">
    <citation type="submission" date="2021-01" db="EMBL/GenBank/DDBJ databases">
        <title>Chromosome-level genome assembly of a human fungal pathogen reveals clustering of transcriptionally co-regulated genes.</title>
        <authorList>
            <person name="Voorhies M."/>
            <person name="Cohen S."/>
            <person name="Shea T.P."/>
            <person name="Petrus S."/>
            <person name="Munoz J.F."/>
            <person name="Poplawski S."/>
            <person name="Goldman W.E."/>
            <person name="Michael T."/>
            <person name="Cuomo C.A."/>
            <person name="Sil A."/>
            <person name="Beyhan S."/>
        </authorList>
    </citation>
    <scope>NUCLEOTIDE SEQUENCE</scope>
    <source>
        <strain evidence="1">WU24</strain>
    </source>
</reference>
<accession>A0A8A1M7X6</accession>
<name>A0A8A1M7X6_AJECA</name>
<dbReference type="Proteomes" id="UP000663671">
    <property type="component" value="Chromosome 5"/>
</dbReference>
<sequence length="115" mass="13024">MILSIKIPFLRRSRRGTIRINRSIRLLAIQLRLNAKKATGTSTGKGGAEGTQNRKQYFDDDLLGRKKCIQDTTANKAQKLSHRRRFSFGTHITIQAVFIAELSFLSGKFIESLQC</sequence>
<dbReference type="VEuPathDB" id="FungiDB:I7I51_04258"/>
<dbReference type="EMBL" id="CP069111">
    <property type="protein sequence ID" value="QSS62081.1"/>
    <property type="molecule type" value="Genomic_DNA"/>
</dbReference>
<proteinExistence type="predicted"/>
<organism evidence="1 2">
    <name type="scientific">Ajellomyces capsulatus</name>
    <name type="common">Darling's disease fungus</name>
    <name type="synonym">Histoplasma capsulatum</name>
    <dbReference type="NCBI Taxonomy" id="5037"/>
    <lineage>
        <taxon>Eukaryota</taxon>
        <taxon>Fungi</taxon>
        <taxon>Dikarya</taxon>
        <taxon>Ascomycota</taxon>
        <taxon>Pezizomycotina</taxon>
        <taxon>Eurotiomycetes</taxon>
        <taxon>Eurotiomycetidae</taxon>
        <taxon>Onygenales</taxon>
        <taxon>Ajellomycetaceae</taxon>
        <taxon>Histoplasma</taxon>
    </lineage>
</organism>
<evidence type="ECO:0000313" key="1">
    <source>
        <dbReference type="EMBL" id="QSS62081.1"/>
    </source>
</evidence>
<protein>
    <submittedName>
        <fullName evidence="1">Uncharacterized protein</fullName>
    </submittedName>
</protein>
<evidence type="ECO:0000313" key="2">
    <source>
        <dbReference type="Proteomes" id="UP000663671"/>
    </source>
</evidence>
<dbReference type="AlphaFoldDB" id="A0A8A1M7X6"/>